<dbReference type="CDD" id="cd00118">
    <property type="entry name" value="LysM"/>
    <property type="match status" value="1"/>
</dbReference>
<dbReference type="InterPro" id="IPR018392">
    <property type="entry name" value="LysM"/>
</dbReference>
<comment type="similarity">
    <text evidence="3">Belongs to the secreted LysM effector family.</text>
</comment>
<protein>
    <recommendedName>
        <fullName evidence="5">LysM domain-containing protein</fullName>
    </recommendedName>
</protein>
<comment type="caution">
    <text evidence="6">The sequence shown here is derived from an EMBL/GenBank/DDBJ whole genome shotgun (WGS) entry which is preliminary data.</text>
</comment>
<keyword evidence="1" id="KW-0147">Chitin-binding</keyword>
<accession>A0AAN6YMF1</accession>
<dbReference type="AlphaFoldDB" id="A0AAN6YMF1"/>
<feature type="signal peptide" evidence="4">
    <location>
        <begin position="1"/>
        <end position="19"/>
    </location>
</feature>
<feature type="domain" description="LysM" evidence="5">
    <location>
        <begin position="219"/>
        <end position="265"/>
    </location>
</feature>
<dbReference type="Proteomes" id="UP001301958">
    <property type="component" value="Unassembled WGS sequence"/>
</dbReference>
<dbReference type="GO" id="GO:0008061">
    <property type="term" value="F:chitin binding"/>
    <property type="evidence" value="ECO:0007669"/>
    <property type="project" value="UniProtKB-KW"/>
</dbReference>
<keyword evidence="2" id="KW-0843">Virulence</keyword>
<reference evidence="6" key="2">
    <citation type="submission" date="2023-05" db="EMBL/GenBank/DDBJ databases">
        <authorList>
            <consortium name="Lawrence Berkeley National Laboratory"/>
            <person name="Steindorff A."/>
            <person name="Hensen N."/>
            <person name="Bonometti L."/>
            <person name="Westerberg I."/>
            <person name="Brannstrom I.O."/>
            <person name="Guillou S."/>
            <person name="Cros-Aarteil S."/>
            <person name="Calhoun S."/>
            <person name="Haridas S."/>
            <person name="Kuo A."/>
            <person name="Mondo S."/>
            <person name="Pangilinan J."/>
            <person name="Riley R."/>
            <person name="Labutti K."/>
            <person name="Andreopoulos B."/>
            <person name="Lipzen A."/>
            <person name="Chen C."/>
            <person name="Yanf M."/>
            <person name="Daum C."/>
            <person name="Ng V."/>
            <person name="Clum A."/>
            <person name="Ohm R."/>
            <person name="Martin F."/>
            <person name="Silar P."/>
            <person name="Natvig D."/>
            <person name="Lalanne C."/>
            <person name="Gautier V."/>
            <person name="Ament-Velasquez S.L."/>
            <person name="Kruys A."/>
            <person name="Hutchinson M.I."/>
            <person name="Powell A.J."/>
            <person name="Barry K."/>
            <person name="Miller A.N."/>
            <person name="Grigoriev I.V."/>
            <person name="Debuchy R."/>
            <person name="Gladieux P."/>
            <person name="Thoren M.H."/>
            <person name="Johannesson H."/>
        </authorList>
    </citation>
    <scope>NUCLEOTIDE SEQUENCE</scope>
    <source>
        <strain evidence="6">CBS 990.96</strain>
    </source>
</reference>
<dbReference type="PANTHER" id="PTHR34997:SF1">
    <property type="entry name" value="PEPTIDOGLYCAN-BINDING LYSIN DOMAIN"/>
    <property type="match status" value="1"/>
</dbReference>
<dbReference type="Pfam" id="PF01476">
    <property type="entry name" value="LysM"/>
    <property type="match status" value="1"/>
</dbReference>
<feature type="chain" id="PRO_5042930240" description="LysM domain-containing protein" evidence="4">
    <location>
        <begin position="20"/>
        <end position="426"/>
    </location>
</feature>
<dbReference type="InterPro" id="IPR036779">
    <property type="entry name" value="LysM_dom_sf"/>
</dbReference>
<evidence type="ECO:0000313" key="6">
    <source>
        <dbReference type="EMBL" id="KAK4221944.1"/>
    </source>
</evidence>
<evidence type="ECO:0000259" key="5">
    <source>
        <dbReference type="PROSITE" id="PS51782"/>
    </source>
</evidence>
<gene>
    <name evidence="6" type="ORF">QBC38DRAFT_460911</name>
</gene>
<organism evidence="6 7">
    <name type="scientific">Podospora fimiseda</name>
    <dbReference type="NCBI Taxonomy" id="252190"/>
    <lineage>
        <taxon>Eukaryota</taxon>
        <taxon>Fungi</taxon>
        <taxon>Dikarya</taxon>
        <taxon>Ascomycota</taxon>
        <taxon>Pezizomycotina</taxon>
        <taxon>Sordariomycetes</taxon>
        <taxon>Sordariomycetidae</taxon>
        <taxon>Sordariales</taxon>
        <taxon>Podosporaceae</taxon>
        <taxon>Podospora</taxon>
    </lineage>
</organism>
<keyword evidence="4" id="KW-0732">Signal</keyword>
<dbReference type="PROSITE" id="PS51782">
    <property type="entry name" value="LYSM"/>
    <property type="match status" value="1"/>
</dbReference>
<evidence type="ECO:0000256" key="2">
    <source>
        <dbReference type="ARBA" id="ARBA00023026"/>
    </source>
</evidence>
<evidence type="ECO:0000313" key="7">
    <source>
        <dbReference type="Proteomes" id="UP001301958"/>
    </source>
</evidence>
<evidence type="ECO:0000256" key="1">
    <source>
        <dbReference type="ARBA" id="ARBA00022669"/>
    </source>
</evidence>
<evidence type="ECO:0000256" key="3">
    <source>
        <dbReference type="ARBA" id="ARBA00044955"/>
    </source>
</evidence>
<evidence type="ECO:0000256" key="4">
    <source>
        <dbReference type="SAM" id="SignalP"/>
    </source>
</evidence>
<keyword evidence="7" id="KW-1185">Reference proteome</keyword>
<dbReference type="EMBL" id="MU865502">
    <property type="protein sequence ID" value="KAK4221944.1"/>
    <property type="molecule type" value="Genomic_DNA"/>
</dbReference>
<dbReference type="Gene3D" id="3.10.350.10">
    <property type="entry name" value="LysM domain"/>
    <property type="match status" value="1"/>
</dbReference>
<proteinExistence type="inferred from homology"/>
<dbReference type="PANTHER" id="PTHR34997">
    <property type="entry name" value="AM15"/>
    <property type="match status" value="1"/>
</dbReference>
<dbReference type="InterPro" id="IPR052210">
    <property type="entry name" value="LysM1-like"/>
</dbReference>
<name>A0AAN6YMF1_9PEZI</name>
<reference evidence="6" key="1">
    <citation type="journal article" date="2023" name="Mol. Phylogenet. Evol.">
        <title>Genome-scale phylogeny and comparative genomics of the fungal order Sordariales.</title>
        <authorList>
            <person name="Hensen N."/>
            <person name="Bonometti L."/>
            <person name="Westerberg I."/>
            <person name="Brannstrom I.O."/>
            <person name="Guillou S."/>
            <person name="Cros-Aarteil S."/>
            <person name="Calhoun S."/>
            <person name="Haridas S."/>
            <person name="Kuo A."/>
            <person name="Mondo S."/>
            <person name="Pangilinan J."/>
            <person name="Riley R."/>
            <person name="LaButti K."/>
            <person name="Andreopoulos B."/>
            <person name="Lipzen A."/>
            <person name="Chen C."/>
            <person name="Yan M."/>
            <person name="Daum C."/>
            <person name="Ng V."/>
            <person name="Clum A."/>
            <person name="Steindorff A."/>
            <person name="Ohm R.A."/>
            <person name="Martin F."/>
            <person name="Silar P."/>
            <person name="Natvig D.O."/>
            <person name="Lalanne C."/>
            <person name="Gautier V."/>
            <person name="Ament-Velasquez S.L."/>
            <person name="Kruys A."/>
            <person name="Hutchinson M.I."/>
            <person name="Powell A.J."/>
            <person name="Barry K."/>
            <person name="Miller A.N."/>
            <person name="Grigoriev I.V."/>
            <person name="Debuchy R."/>
            <person name="Gladieux P."/>
            <person name="Hiltunen Thoren M."/>
            <person name="Johannesson H."/>
        </authorList>
    </citation>
    <scope>NUCLEOTIDE SEQUENCE</scope>
    <source>
        <strain evidence="6">CBS 990.96</strain>
    </source>
</reference>
<sequence>MKAARAVRSTLLLSTLVTGQQFESFRQPYEQLGLSKACTDVLNTLVSCDISLAFSTSFDEPSIDILDPVTLGNICVPECRDNLQSLRTKIISTCNQQTNVIVYGKTAYPATFILDHYIYTYDVSCYADRKTDLCFDCVIGVYTVQLSSPLGYYEELAEQFSSIKSECGTAAATYTYTKTAYSTSPATSTSQTATKTTAISSTTSKAPTGPTTLPLTCDRKYTVVQNDTCNSIALAERASTYDIITLNVLTIWCDNLPKPGAQICLPSPLDEIMAWNPIFSFKCANIKRWWDFVICTGVGNGTISPTNLRTITMTSRTSASSSIRPTISVVPLLPVKPHALGSISIYAKWYDAYDLIDEWASDLSSLNKCRTFVSLRHIFMSDLIAWSPSLKSEYSCVLDPKYSYCIADPATSTAISASSTQTLSVS</sequence>